<accession>A0A6A6MNA2</accession>
<organism evidence="2 3">
    <name type="scientific">Hevea brasiliensis</name>
    <name type="common">Para rubber tree</name>
    <name type="synonym">Siphonia brasiliensis</name>
    <dbReference type="NCBI Taxonomy" id="3981"/>
    <lineage>
        <taxon>Eukaryota</taxon>
        <taxon>Viridiplantae</taxon>
        <taxon>Streptophyta</taxon>
        <taxon>Embryophyta</taxon>
        <taxon>Tracheophyta</taxon>
        <taxon>Spermatophyta</taxon>
        <taxon>Magnoliopsida</taxon>
        <taxon>eudicotyledons</taxon>
        <taxon>Gunneridae</taxon>
        <taxon>Pentapetalae</taxon>
        <taxon>rosids</taxon>
        <taxon>fabids</taxon>
        <taxon>Malpighiales</taxon>
        <taxon>Euphorbiaceae</taxon>
        <taxon>Crotonoideae</taxon>
        <taxon>Micrandreae</taxon>
        <taxon>Hevea</taxon>
    </lineage>
</organism>
<protein>
    <submittedName>
        <fullName evidence="2">Uncharacterized protein</fullName>
    </submittedName>
</protein>
<gene>
    <name evidence="2" type="ORF">GH714_033451</name>
</gene>
<comment type="caution">
    <text evidence="2">The sequence shown here is derived from an EMBL/GenBank/DDBJ whole genome shotgun (WGS) entry which is preliminary data.</text>
</comment>
<evidence type="ECO:0000313" key="2">
    <source>
        <dbReference type="EMBL" id="KAF2314754.1"/>
    </source>
</evidence>
<sequence>MHPAEPSLSDIISKTESLSCTEPMLELIGSDDSSFHVTDNKLVARIIDVKERNEVLEEEPWLLDNNLLILKKWPPDKSFQALDFSTMGFGFKAKSRMASFSPVESSGHIARNCNGKLNGDIAPPSRFGYGCWQNPQIHTLIRELFIFNLILTKPRQGIEIATDNNNHQIETSRKEKISFVYQQTRSYEVVERLTQEQIIEIISMGLKRDRPTSYPQPSQNTTCSKAPSLWALRKRDDQVNLAQLQIKKQKLLDPAIVIPKPLDFLLHLAASLLKPKRIITGPNAQEIATILNIDESSNLFPQKDSATDSFLMIESTAGHNSRNLESLLPEYRVLKIPNFPPASKTQKSTWKQGKGSRRKKWI</sequence>
<evidence type="ECO:0000313" key="3">
    <source>
        <dbReference type="Proteomes" id="UP000467840"/>
    </source>
</evidence>
<dbReference type="EMBL" id="JAAGAX010000005">
    <property type="protein sequence ID" value="KAF2314754.1"/>
    <property type="molecule type" value="Genomic_DNA"/>
</dbReference>
<reference evidence="2 3" key="1">
    <citation type="journal article" date="2020" name="Mol. Plant">
        <title>The Chromosome-Based Rubber Tree Genome Provides New Insights into Spurge Genome Evolution and Rubber Biosynthesis.</title>
        <authorList>
            <person name="Liu J."/>
            <person name="Shi C."/>
            <person name="Shi C.C."/>
            <person name="Li W."/>
            <person name="Zhang Q.J."/>
            <person name="Zhang Y."/>
            <person name="Li K."/>
            <person name="Lu H.F."/>
            <person name="Shi C."/>
            <person name="Zhu S.T."/>
            <person name="Xiao Z.Y."/>
            <person name="Nan H."/>
            <person name="Yue Y."/>
            <person name="Zhu X.G."/>
            <person name="Wu Y."/>
            <person name="Hong X.N."/>
            <person name="Fan G.Y."/>
            <person name="Tong Y."/>
            <person name="Zhang D."/>
            <person name="Mao C.L."/>
            <person name="Liu Y.L."/>
            <person name="Hao S.J."/>
            <person name="Liu W.Q."/>
            <person name="Lv M.Q."/>
            <person name="Zhang H.B."/>
            <person name="Liu Y."/>
            <person name="Hu-Tang G.R."/>
            <person name="Wang J.P."/>
            <person name="Wang J.H."/>
            <person name="Sun Y.H."/>
            <person name="Ni S.B."/>
            <person name="Chen W.B."/>
            <person name="Zhang X.C."/>
            <person name="Jiao Y.N."/>
            <person name="Eichler E.E."/>
            <person name="Li G.H."/>
            <person name="Liu X."/>
            <person name="Gao L.Z."/>
        </authorList>
    </citation>
    <scope>NUCLEOTIDE SEQUENCE [LARGE SCALE GENOMIC DNA]</scope>
    <source>
        <strain evidence="3">cv. GT1</strain>
        <tissue evidence="2">Leaf</tissue>
    </source>
</reference>
<name>A0A6A6MNA2_HEVBR</name>
<proteinExistence type="predicted"/>
<feature type="region of interest" description="Disordered" evidence="1">
    <location>
        <begin position="339"/>
        <end position="362"/>
    </location>
</feature>
<dbReference type="Proteomes" id="UP000467840">
    <property type="component" value="Chromosome 15"/>
</dbReference>
<keyword evidence="3" id="KW-1185">Reference proteome</keyword>
<evidence type="ECO:0000256" key="1">
    <source>
        <dbReference type="SAM" id="MobiDB-lite"/>
    </source>
</evidence>
<dbReference type="AlphaFoldDB" id="A0A6A6MNA2"/>